<dbReference type="InterPro" id="IPR022641">
    <property type="entry name" value="CheR_N"/>
</dbReference>
<dbReference type="InterPro" id="IPR036804">
    <property type="entry name" value="CheR_N_sf"/>
</dbReference>
<comment type="caution">
    <text evidence="7">The sequence shown here is derived from an EMBL/GenBank/DDBJ whole genome shotgun (WGS) entry which is preliminary data.</text>
</comment>
<evidence type="ECO:0000313" key="8">
    <source>
        <dbReference type="Proteomes" id="UP001165395"/>
    </source>
</evidence>
<dbReference type="Pfam" id="PF01739">
    <property type="entry name" value="CheR"/>
    <property type="match status" value="1"/>
</dbReference>
<dbReference type="PANTHER" id="PTHR24422">
    <property type="entry name" value="CHEMOTAXIS PROTEIN METHYLTRANSFERASE"/>
    <property type="match status" value="1"/>
</dbReference>
<dbReference type="RefSeq" id="WP_227178823.1">
    <property type="nucleotide sequence ID" value="NZ_JAJBZT010000002.1"/>
</dbReference>
<evidence type="ECO:0000256" key="3">
    <source>
        <dbReference type="ARBA" id="ARBA00022679"/>
    </source>
</evidence>
<name>A0ABS8D3L4_9NEIS</name>
<dbReference type="InterPro" id="IPR050903">
    <property type="entry name" value="Bact_Chemotaxis_MeTrfase"/>
</dbReference>
<dbReference type="Pfam" id="PF03705">
    <property type="entry name" value="CheR_N"/>
    <property type="match status" value="1"/>
</dbReference>
<dbReference type="PRINTS" id="PR00996">
    <property type="entry name" value="CHERMTFRASE"/>
</dbReference>
<dbReference type="EMBL" id="JAJBZT010000002">
    <property type="protein sequence ID" value="MCB6182762.1"/>
    <property type="molecule type" value="Genomic_DNA"/>
</dbReference>
<dbReference type="InterPro" id="IPR000780">
    <property type="entry name" value="CheR_MeTrfase"/>
</dbReference>
<comment type="catalytic activity">
    <reaction evidence="1 5">
        <text>L-glutamyl-[protein] + S-adenosyl-L-methionine = [protein]-L-glutamate 5-O-methyl ester + S-adenosyl-L-homocysteine</text>
        <dbReference type="Rhea" id="RHEA:24452"/>
        <dbReference type="Rhea" id="RHEA-COMP:10208"/>
        <dbReference type="Rhea" id="RHEA-COMP:10311"/>
        <dbReference type="ChEBI" id="CHEBI:29973"/>
        <dbReference type="ChEBI" id="CHEBI:57856"/>
        <dbReference type="ChEBI" id="CHEBI:59789"/>
        <dbReference type="ChEBI" id="CHEBI:82795"/>
        <dbReference type="EC" id="2.1.1.80"/>
    </reaction>
</comment>
<dbReference type="PIRSF" id="PIRSF000410">
    <property type="entry name" value="CheR"/>
    <property type="match status" value="1"/>
</dbReference>
<feature type="domain" description="CheR-type methyltransferase" evidence="6">
    <location>
        <begin position="6"/>
        <end position="279"/>
    </location>
</feature>
<accession>A0ABS8D3L4</accession>
<dbReference type="Gene3D" id="1.10.155.10">
    <property type="entry name" value="Chemotaxis receptor methyltransferase CheR, N-terminal domain"/>
    <property type="match status" value="1"/>
</dbReference>
<sequence>MVGNDDLHREFQFTDQDFELVRKVIYQKAGISLADSKKQMVYSRLARRLRANQKTSFRSYLEMLQASPDSPEWEEFTNALTTNLTSFFRESHHFDMLKQHLSNVGKDGHQINIWCNASSTGEEPYSLAITLMEHFQSATPNAAILASDLDTNVLAKAREGVYSLDKVEKLSSDRMRKFFLKGTGAQEGYARVRPELQKLITYRQLNLLDNAWPIRGPFDAIFCRNVMIYFDKPTQRKMLEKFAPLLRKDGLLFVGHSEHLSHVADIYVPCGKTVYKLKG</sequence>
<dbReference type="PANTHER" id="PTHR24422:SF19">
    <property type="entry name" value="CHEMOTAXIS PROTEIN METHYLTRANSFERASE"/>
    <property type="match status" value="1"/>
</dbReference>
<dbReference type="SUPFAM" id="SSF47757">
    <property type="entry name" value="Chemotaxis receptor methyltransferase CheR, N-terminal domain"/>
    <property type="match status" value="1"/>
</dbReference>
<keyword evidence="4 5" id="KW-0949">S-adenosyl-L-methionine</keyword>
<organism evidence="7 8">
    <name type="scientific">Leeia speluncae</name>
    <dbReference type="NCBI Taxonomy" id="2884804"/>
    <lineage>
        <taxon>Bacteria</taxon>
        <taxon>Pseudomonadati</taxon>
        <taxon>Pseudomonadota</taxon>
        <taxon>Betaproteobacteria</taxon>
        <taxon>Neisseriales</taxon>
        <taxon>Leeiaceae</taxon>
        <taxon>Leeia</taxon>
    </lineage>
</organism>
<dbReference type="Gene3D" id="3.40.50.150">
    <property type="entry name" value="Vaccinia Virus protein VP39"/>
    <property type="match status" value="1"/>
</dbReference>
<evidence type="ECO:0000256" key="5">
    <source>
        <dbReference type="PIRNR" id="PIRNR000410"/>
    </source>
</evidence>
<proteinExistence type="predicted"/>
<dbReference type="SMART" id="SM00138">
    <property type="entry name" value="MeTrc"/>
    <property type="match status" value="1"/>
</dbReference>
<dbReference type="SUPFAM" id="SSF53335">
    <property type="entry name" value="S-adenosyl-L-methionine-dependent methyltransferases"/>
    <property type="match status" value="1"/>
</dbReference>
<evidence type="ECO:0000313" key="7">
    <source>
        <dbReference type="EMBL" id="MCB6182762.1"/>
    </source>
</evidence>
<evidence type="ECO:0000256" key="1">
    <source>
        <dbReference type="ARBA" id="ARBA00001541"/>
    </source>
</evidence>
<dbReference type="CDD" id="cd02440">
    <property type="entry name" value="AdoMet_MTases"/>
    <property type="match status" value="1"/>
</dbReference>
<dbReference type="PROSITE" id="PS50123">
    <property type="entry name" value="CHER"/>
    <property type="match status" value="1"/>
</dbReference>
<dbReference type="EC" id="2.1.1.80" evidence="5"/>
<evidence type="ECO:0000259" key="6">
    <source>
        <dbReference type="PROSITE" id="PS50123"/>
    </source>
</evidence>
<evidence type="ECO:0000256" key="2">
    <source>
        <dbReference type="ARBA" id="ARBA00022603"/>
    </source>
</evidence>
<gene>
    <name evidence="7" type="ORF">LIN78_04235</name>
</gene>
<evidence type="ECO:0000256" key="4">
    <source>
        <dbReference type="ARBA" id="ARBA00022691"/>
    </source>
</evidence>
<comment type="function">
    <text evidence="5">Methylation of the membrane-bound methyl-accepting chemotaxis proteins (MCP) to form gamma-glutamyl methyl ester residues in MCP.</text>
</comment>
<keyword evidence="2 5" id="KW-0489">Methyltransferase</keyword>
<reference evidence="7" key="1">
    <citation type="submission" date="2021-10" db="EMBL/GenBank/DDBJ databases">
        <title>The complete genome sequence of Leeia sp. TBRC 13508.</title>
        <authorList>
            <person name="Charoenyingcharoen P."/>
            <person name="Yukphan P."/>
        </authorList>
    </citation>
    <scope>NUCLEOTIDE SEQUENCE</scope>
    <source>
        <strain evidence="7">TBRC 13508</strain>
    </source>
</reference>
<dbReference type="Proteomes" id="UP001165395">
    <property type="component" value="Unassembled WGS sequence"/>
</dbReference>
<keyword evidence="8" id="KW-1185">Reference proteome</keyword>
<dbReference type="InterPro" id="IPR022642">
    <property type="entry name" value="CheR_C"/>
</dbReference>
<dbReference type="InterPro" id="IPR029063">
    <property type="entry name" value="SAM-dependent_MTases_sf"/>
</dbReference>
<dbReference type="InterPro" id="IPR026024">
    <property type="entry name" value="Chemotaxis_MeTrfase_CheR"/>
</dbReference>
<protein>
    <recommendedName>
        <fullName evidence="5">Chemotaxis protein methyltransferase</fullName>
        <ecNumber evidence="5">2.1.1.80</ecNumber>
    </recommendedName>
</protein>
<keyword evidence="3 5" id="KW-0808">Transferase</keyword>